<protein>
    <submittedName>
        <fullName evidence="4">Uncharacterized protein LOC120255181</fullName>
    </submittedName>
</protein>
<name>A0AB40AXF5_DIOCR</name>
<reference evidence="4" key="1">
    <citation type="submission" date="2025-08" db="UniProtKB">
        <authorList>
            <consortium name="RefSeq"/>
        </authorList>
    </citation>
    <scope>IDENTIFICATION</scope>
</reference>
<feature type="domain" description="DUF8040" evidence="2">
    <location>
        <begin position="48"/>
        <end position="140"/>
    </location>
</feature>
<organism evidence="3 4">
    <name type="scientific">Dioscorea cayennensis subsp. rotundata</name>
    <name type="common">White Guinea yam</name>
    <name type="synonym">Dioscorea rotundata</name>
    <dbReference type="NCBI Taxonomy" id="55577"/>
    <lineage>
        <taxon>Eukaryota</taxon>
        <taxon>Viridiplantae</taxon>
        <taxon>Streptophyta</taxon>
        <taxon>Embryophyta</taxon>
        <taxon>Tracheophyta</taxon>
        <taxon>Spermatophyta</taxon>
        <taxon>Magnoliopsida</taxon>
        <taxon>Liliopsida</taxon>
        <taxon>Dioscoreales</taxon>
        <taxon>Dioscoreaceae</taxon>
        <taxon>Dioscorea</taxon>
    </lineage>
</organism>
<evidence type="ECO:0000313" key="3">
    <source>
        <dbReference type="Proteomes" id="UP001515500"/>
    </source>
</evidence>
<keyword evidence="1" id="KW-0812">Transmembrane</keyword>
<dbReference type="GeneID" id="120255181"/>
<keyword evidence="3" id="KW-1185">Reference proteome</keyword>
<keyword evidence="1" id="KW-1133">Transmembrane helix</keyword>
<dbReference type="PANTHER" id="PTHR22930">
    <property type="match status" value="1"/>
</dbReference>
<evidence type="ECO:0000259" key="2">
    <source>
        <dbReference type="Pfam" id="PF26138"/>
    </source>
</evidence>
<dbReference type="AlphaFoldDB" id="A0AB40AXF5"/>
<dbReference type="RefSeq" id="XP_039119011.1">
    <property type="nucleotide sequence ID" value="XM_039263077.1"/>
</dbReference>
<dbReference type="Pfam" id="PF26138">
    <property type="entry name" value="DUF8040"/>
    <property type="match status" value="1"/>
</dbReference>
<dbReference type="InterPro" id="IPR045249">
    <property type="entry name" value="HARBI1-like"/>
</dbReference>
<evidence type="ECO:0000313" key="4">
    <source>
        <dbReference type="RefSeq" id="XP_039119011.1"/>
    </source>
</evidence>
<dbReference type="Proteomes" id="UP001515500">
    <property type="component" value="Unplaced"/>
</dbReference>
<feature type="transmembrane region" description="Helical" evidence="1">
    <location>
        <begin position="6"/>
        <end position="28"/>
    </location>
</feature>
<dbReference type="PANTHER" id="PTHR22930:SF259">
    <property type="entry name" value="OS08G0106900 PROTEIN"/>
    <property type="match status" value="1"/>
</dbReference>
<accession>A0AB40AXF5</accession>
<keyword evidence="1" id="KW-0472">Membrane</keyword>
<gene>
    <name evidence="4" type="primary">LOC120255181</name>
</gene>
<dbReference type="InterPro" id="IPR058353">
    <property type="entry name" value="DUF8040"/>
</dbReference>
<sequence>MDSWVHNEYAIPLTTAFTTIVVVVAFLFEEMHEPRVSRSQQPSLFRDLTRKRHMENILIGGQDYCVSYLRMDVGSFMHLSSIIRDRHLLVDSRHVSIEEQVAIFLYIVGHNTKNRTMRIEFLQSGETISRYFNNVLRAICTLSDDFVQPPSGICHLEIQANPNWYPHFKDCVGLLDGTHVDVSVPTLELPHFRGQKGPMQNVLAVVNPDLRFTYVLAGKYYLVDAGYTTMNGFIAPYQGV</sequence>
<evidence type="ECO:0000256" key="1">
    <source>
        <dbReference type="SAM" id="Phobius"/>
    </source>
</evidence>
<proteinExistence type="predicted"/>